<reference evidence="1 2" key="1">
    <citation type="submission" date="2014-09" db="EMBL/GenBank/DDBJ databases">
        <authorList>
            <person name="Magalhaes I.L.F."/>
            <person name="Oliveira U."/>
            <person name="Santos F.R."/>
            <person name="Vidigal T.H.D.A."/>
            <person name="Brescovit A.D."/>
            <person name="Santos A.J."/>
        </authorList>
    </citation>
    <scope>NUCLEOTIDE SEQUENCE [LARGE SCALE GENOMIC DNA]</scope>
</reference>
<dbReference type="AlphaFoldDB" id="A0A0P1BBJ5"/>
<dbReference type="Proteomes" id="UP000054845">
    <property type="component" value="Unassembled WGS sequence"/>
</dbReference>
<evidence type="ECO:0000313" key="1">
    <source>
        <dbReference type="EMBL" id="CEH13025.1"/>
    </source>
</evidence>
<protein>
    <submittedName>
        <fullName evidence="1">Uncharacterized protein</fullName>
    </submittedName>
</protein>
<dbReference type="EMBL" id="CCYA01000192">
    <property type="protein sequence ID" value="CEH13025.1"/>
    <property type="molecule type" value="Genomic_DNA"/>
</dbReference>
<sequence>MVDAALRASMRSSESRHLFICTSCTLTEDSASLRTLTESSIAGQRLIEDLDGVVHSVS</sequence>
<name>A0A0P1BBJ5_9BASI</name>
<organism evidence="1 2">
    <name type="scientific">Ceraceosorus bombacis</name>
    <dbReference type="NCBI Taxonomy" id="401625"/>
    <lineage>
        <taxon>Eukaryota</taxon>
        <taxon>Fungi</taxon>
        <taxon>Dikarya</taxon>
        <taxon>Basidiomycota</taxon>
        <taxon>Ustilaginomycotina</taxon>
        <taxon>Exobasidiomycetes</taxon>
        <taxon>Ceraceosorales</taxon>
        <taxon>Ceraceosoraceae</taxon>
        <taxon>Ceraceosorus</taxon>
    </lineage>
</organism>
<proteinExistence type="predicted"/>
<accession>A0A0P1BBJ5</accession>
<evidence type="ECO:0000313" key="2">
    <source>
        <dbReference type="Proteomes" id="UP000054845"/>
    </source>
</evidence>
<keyword evidence="2" id="KW-1185">Reference proteome</keyword>